<keyword evidence="7 9" id="KW-0472">Membrane</keyword>
<evidence type="ECO:0000256" key="9">
    <source>
        <dbReference type="SAM" id="Phobius"/>
    </source>
</evidence>
<protein>
    <submittedName>
        <fullName evidence="10">Transmembrane exosortase (Exosortase_EpsH)</fullName>
    </submittedName>
</protein>
<evidence type="ECO:0000256" key="1">
    <source>
        <dbReference type="ARBA" id="ARBA00004651"/>
    </source>
</evidence>
<keyword evidence="4 9" id="KW-0812">Transmembrane</keyword>
<feature type="region of interest" description="Disordered" evidence="8">
    <location>
        <begin position="1"/>
        <end position="20"/>
    </location>
</feature>
<evidence type="ECO:0000256" key="5">
    <source>
        <dbReference type="ARBA" id="ARBA00022801"/>
    </source>
</evidence>
<dbReference type="NCBIfam" id="TIGR02602">
    <property type="entry name" value="8TM_EpsH"/>
    <property type="match status" value="1"/>
</dbReference>
<comment type="subcellular location">
    <subcellularLocation>
        <location evidence="1">Cell membrane</location>
        <topology evidence="1">Multi-pass membrane protein</topology>
    </subcellularLocation>
</comment>
<feature type="transmembrane region" description="Helical" evidence="9">
    <location>
        <begin position="233"/>
        <end position="258"/>
    </location>
</feature>
<evidence type="ECO:0000256" key="4">
    <source>
        <dbReference type="ARBA" id="ARBA00022692"/>
    </source>
</evidence>
<dbReference type="NCBIfam" id="TIGR04178">
    <property type="entry name" value="exo_archaeo"/>
    <property type="match status" value="1"/>
</dbReference>
<dbReference type="RefSeq" id="WP_145432932.1">
    <property type="nucleotide sequence ID" value="NZ_CP036339.1"/>
</dbReference>
<accession>A0A517TY82</accession>
<organism evidence="10 11">
    <name type="scientific">Lacipirellula limnantheis</name>
    <dbReference type="NCBI Taxonomy" id="2528024"/>
    <lineage>
        <taxon>Bacteria</taxon>
        <taxon>Pseudomonadati</taxon>
        <taxon>Planctomycetota</taxon>
        <taxon>Planctomycetia</taxon>
        <taxon>Pirellulales</taxon>
        <taxon>Lacipirellulaceae</taxon>
        <taxon>Lacipirellula</taxon>
    </lineage>
</organism>
<feature type="transmembrane region" description="Helical" evidence="9">
    <location>
        <begin position="26"/>
        <end position="43"/>
    </location>
</feature>
<dbReference type="InterPro" id="IPR026392">
    <property type="entry name" value="Exo/Archaeosortase_dom"/>
</dbReference>
<gene>
    <name evidence="10" type="ORF">I41_25200</name>
</gene>
<evidence type="ECO:0000256" key="3">
    <source>
        <dbReference type="ARBA" id="ARBA00022670"/>
    </source>
</evidence>
<dbReference type="InterPro" id="IPR019127">
    <property type="entry name" value="Exosortase"/>
</dbReference>
<dbReference type="GO" id="GO:0008233">
    <property type="term" value="F:peptidase activity"/>
    <property type="evidence" value="ECO:0007669"/>
    <property type="project" value="UniProtKB-KW"/>
</dbReference>
<feature type="transmembrane region" description="Helical" evidence="9">
    <location>
        <begin position="203"/>
        <end position="221"/>
    </location>
</feature>
<keyword evidence="11" id="KW-1185">Reference proteome</keyword>
<evidence type="ECO:0000256" key="6">
    <source>
        <dbReference type="ARBA" id="ARBA00022989"/>
    </source>
</evidence>
<evidence type="ECO:0000256" key="8">
    <source>
        <dbReference type="SAM" id="MobiDB-lite"/>
    </source>
</evidence>
<keyword evidence="2" id="KW-1003">Cell membrane</keyword>
<dbReference type="Pfam" id="PF09721">
    <property type="entry name" value="Exosortase_EpsH"/>
    <property type="match status" value="1"/>
</dbReference>
<dbReference type="EMBL" id="CP036339">
    <property type="protein sequence ID" value="QDT73331.1"/>
    <property type="molecule type" value="Genomic_DNA"/>
</dbReference>
<keyword evidence="3" id="KW-0645">Protease</keyword>
<evidence type="ECO:0000313" key="10">
    <source>
        <dbReference type="EMBL" id="QDT73331.1"/>
    </source>
</evidence>
<evidence type="ECO:0000256" key="7">
    <source>
        <dbReference type="ARBA" id="ARBA00023136"/>
    </source>
</evidence>
<reference evidence="10 11" key="1">
    <citation type="submission" date="2019-02" db="EMBL/GenBank/DDBJ databases">
        <title>Deep-cultivation of Planctomycetes and their phenomic and genomic characterization uncovers novel biology.</title>
        <authorList>
            <person name="Wiegand S."/>
            <person name="Jogler M."/>
            <person name="Boedeker C."/>
            <person name="Pinto D."/>
            <person name="Vollmers J."/>
            <person name="Rivas-Marin E."/>
            <person name="Kohn T."/>
            <person name="Peeters S.H."/>
            <person name="Heuer A."/>
            <person name="Rast P."/>
            <person name="Oberbeckmann S."/>
            <person name="Bunk B."/>
            <person name="Jeske O."/>
            <person name="Meyerdierks A."/>
            <person name="Storesund J.E."/>
            <person name="Kallscheuer N."/>
            <person name="Luecker S."/>
            <person name="Lage O.M."/>
            <person name="Pohl T."/>
            <person name="Merkel B.J."/>
            <person name="Hornburger P."/>
            <person name="Mueller R.-W."/>
            <person name="Bruemmer F."/>
            <person name="Labrenz M."/>
            <person name="Spormann A.M."/>
            <person name="Op den Camp H."/>
            <person name="Overmann J."/>
            <person name="Amann R."/>
            <person name="Jetten M.S.M."/>
            <person name="Mascher T."/>
            <person name="Medema M.H."/>
            <person name="Devos D.P."/>
            <person name="Kaster A.-K."/>
            <person name="Ovreas L."/>
            <person name="Rohde M."/>
            <person name="Galperin M.Y."/>
            <person name="Jogler C."/>
        </authorList>
    </citation>
    <scope>NUCLEOTIDE SEQUENCE [LARGE SCALE GENOMIC DNA]</scope>
    <source>
        <strain evidence="10 11">I41</strain>
    </source>
</reference>
<dbReference type="GO" id="GO:0005886">
    <property type="term" value="C:plasma membrane"/>
    <property type="evidence" value="ECO:0007669"/>
    <property type="project" value="UniProtKB-SubCell"/>
</dbReference>
<evidence type="ECO:0000256" key="2">
    <source>
        <dbReference type="ARBA" id="ARBA00022475"/>
    </source>
</evidence>
<dbReference type="OrthoDB" id="9797363at2"/>
<proteinExistence type="predicted"/>
<evidence type="ECO:0000313" key="11">
    <source>
        <dbReference type="Proteomes" id="UP000317909"/>
    </source>
</evidence>
<dbReference type="InterPro" id="IPR013426">
    <property type="entry name" value="EpsH-like"/>
</dbReference>
<keyword evidence="6 9" id="KW-1133">Transmembrane helix</keyword>
<dbReference type="AlphaFoldDB" id="A0A517TY82"/>
<feature type="transmembrane region" description="Helical" evidence="9">
    <location>
        <begin position="270"/>
        <end position="290"/>
    </location>
</feature>
<sequence>MASNVTSQPVTAQPSSPQSARGMNSTLLLGSAALLAAIGWAYWPTLSAMVHAWETQPDYSHGYLVAPLAALFLWTRRASLPLDKLGPSIWGALFLLGVVAVRVLAGRYYLVPLDGWTLPLTIAGVVWLLCGGAALRWSAPAIAFLWFMVPIPYSAERWLSVPLQALATKLSTMALVMLGQPAIAEGNVILLGSHTLFVEEACSGMRIFIGIFALAFAFALFSRWSWWQKGIVLMSVLPVAILANVTRIVVTGLLYQWVSNDAGQKFSHDVAGFVMIPFAALIFWMVLIYVDKLFPVVEQVSPTAELFRRQSGST</sequence>
<feature type="transmembrane region" description="Helical" evidence="9">
    <location>
        <begin position="125"/>
        <end position="149"/>
    </location>
</feature>
<keyword evidence="5" id="KW-0378">Hydrolase</keyword>
<dbReference type="GO" id="GO:0006508">
    <property type="term" value="P:proteolysis"/>
    <property type="evidence" value="ECO:0007669"/>
    <property type="project" value="UniProtKB-KW"/>
</dbReference>
<dbReference type="Proteomes" id="UP000317909">
    <property type="component" value="Chromosome"/>
</dbReference>
<dbReference type="KEGG" id="llh:I41_25200"/>
<feature type="transmembrane region" description="Helical" evidence="9">
    <location>
        <begin position="87"/>
        <end position="105"/>
    </location>
</feature>
<name>A0A517TY82_9BACT</name>